<feature type="compositionally biased region" description="Low complexity" evidence="1">
    <location>
        <begin position="550"/>
        <end position="581"/>
    </location>
</feature>
<evidence type="ECO:0000313" key="3">
    <source>
        <dbReference type="Proteomes" id="UP000314294"/>
    </source>
</evidence>
<feature type="region of interest" description="Disordered" evidence="1">
    <location>
        <begin position="482"/>
        <end position="581"/>
    </location>
</feature>
<dbReference type="AlphaFoldDB" id="A0A4Z2FNZ9"/>
<feature type="compositionally biased region" description="Low complexity" evidence="1">
    <location>
        <begin position="442"/>
        <end position="452"/>
    </location>
</feature>
<keyword evidence="3" id="KW-1185">Reference proteome</keyword>
<dbReference type="Proteomes" id="UP000314294">
    <property type="component" value="Unassembled WGS sequence"/>
</dbReference>
<feature type="compositionally biased region" description="Low complexity" evidence="1">
    <location>
        <begin position="498"/>
        <end position="525"/>
    </location>
</feature>
<reference evidence="2 3" key="1">
    <citation type="submission" date="2019-03" db="EMBL/GenBank/DDBJ databases">
        <title>First draft genome of Liparis tanakae, snailfish: a comprehensive survey of snailfish specific genes.</title>
        <authorList>
            <person name="Kim W."/>
            <person name="Song I."/>
            <person name="Jeong J.-H."/>
            <person name="Kim D."/>
            <person name="Kim S."/>
            <person name="Ryu S."/>
            <person name="Song J.Y."/>
            <person name="Lee S.K."/>
        </authorList>
    </citation>
    <scope>NUCLEOTIDE SEQUENCE [LARGE SCALE GENOMIC DNA]</scope>
    <source>
        <tissue evidence="2">Muscle</tissue>
    </source>
</reference>
<feature type="region of interest" description="Disordered" evidence="1">
    <location>
        <begin position="428"/>
        <end position="457"/>
    </location>
</feature>
<protein>
    <submittedName>
        <fullName evidence="2">Uncharacterized protein</fullName>
    </submittedName>
</protein>
<proteinExistence type="predicted"/>
<sequence length="581" mass="62083">MLIDARYTPPSAPGTGVEVREDGPVEGSSPQLHLSAGLAESRTWSGVRSRPGLEAGIGPGAWEESRSRRGEHRVVAVSRPEGRRHAWVEEARSRRREPRLEAVTQTVAWEEARSWRREPRAHRRTLGDGVGELVWTHVVRVVGRRELRAVRRAVVRGRVTVRVRGRVTVRVTVRLLVRFRGSRMRVARVEVGRRRGRRGPMQVGEAAVPRGRGGRGLVETGETRVVEQVVVVKVVWRTGVRVLRVRVLVRVLRGRVQGEGVGAVVGALVRVRSGRVGIREHRLRRIPRPLVLVGRLVELARRMPIGGEIRNALGAPGVGLGGGGAAALQGAGGAHQVVRDGLRGDGSLAGEPGRLADEVRRGGGEYLGFVQDAWPRPNWILTEDTTAEGERNAEGREEDLWRGTPRLLWRPPRVSSFCLARFRALRTGDGGHIDPSDDSGFPSRAPSPAAASEGRFSSEAVSAGFRSSSGSSDEAVRFGALTDSDRGSCSTGGALWDASGSGSVRRPPSSCSPAPGPACCVPVGPQWSTDCELPPRASSPPELLPSAATLGSASSPPELLPSAATLGSASSHRPSGSSNAG</sequence>
<comment type="caution">
    <text evidence="2">The sequence shown here is derived from an EMBL/GenBank/DDBJ whole genome shotgun (WGS) entry which is preliminary data.</text>
</comment>
<accession>A0A4Z2FNZ9</accession>
<evidence type="ECO:0000256" key="1">
    <source>
        <dbReference type="SAM" id="MobiDB-lite"/>
    </source>
</evidence>
<organism evidence="2 3">
    <name type="scientific">Liparis tanakae</name>
    <name type="common">Tanaka's snailfish</name>
    <dbReference type="NCBI Taxonomy" id="230148"/>
    <lineage>
        <taxon>Eukaryota</taxon>
        <taxon>Metazoa</taxon>
        <taxon>Chordata</taxon>
        <taxon>Craniata</taxon>
        <taxon>Vertebrata</taxon>
        <taxon>Euteleostomi</taxon>
        <taxon>Actinopterygii</taxon>
        <taxon>Neopterygii</taxon>
        <taxon>Teleostei</taxon>
        <taxon>Neoteleostei</taxon>
        <taxon>Acanthomorphata</taxon>
        <taxon>Eupercaria</taxon>
        <taxon>Perciformes</taxon>
        <taxon>Cottioidei</taxon>
        <taxon>Cottales</taxon>
        <taxon>Liparidae</taxon>
        <taxon>Liparis</taxon>
    </lineage>
</organism>
<evidence type="ECO:0000313" key="2">
    <source>
        <dbReference type="EMBL" id="TNN42956.1"/>
    </source>
</evidence>
<name>A0A4Z2FNZ9_9TELE</name>
<feature type="region of interest" description="Disordered" evidence="1">
    <location>
        <begin position="1"/>
        <end position="36"/>
    </location>
</feature>
<gene>
    <name evidence="2" type="ORF">EYF80_046846</name>
</gene>
<dbReference type="EMBL" id="SRLO01001000">
    <property type="protein sequence ID" value="TNN42956.1"/>
    <property type="molecule type" value="Genomic_DNA"/>
</dbReference>